<accession>A0A316UMY7</accession>
<keyword evidence="1" id="KW-0472">Membrane</keyword>
<evidence type="ECO:0000313" key="3">
    <source>
        <dbReference type="EMBL" id="PWN26629.1"/>
    </source>
</evidence>
<evidence type="ECO:0000256" key="2">
    <source>
        <dbReference type="SAM" id="SignalP"/>
    </source>
</evidence>
<organism evidence="3 4">
    <name type="scientific">Jaminaea rosea</name>
    <dbReference type="NCBI Taxonomy" id="1569628"/>
    <lineage>
        <taxon>Eukaryota</taxon>
        <taxon>Fungi</taxon>
        <taxon>Dikarya</taxon>
        <taxon>Basidiomycota</taxon>
        <taxon>Ustilaginomycotina</taxon>
        <taxon>Exobasidiomycetes</taxon>
        <taxon>Microstromatales</taxon>
        <taxon>Microstromatales incertae sedis</taxon>
        <taxon>Jaminaea</taxon>
    </lineage>
</organism>
<dbReference type="GeneID" id="37031418"/>
<dbReference type="AlphaFoldDB" id="A0A316UMY7"/>
<feature type="chain" id="PRO_5016386138" evidence="2">
    <location>
        <begin position="20"/>
        <end position="109"/>
    </location>
</feature>
<feature type="signal peptide" evidence="2">
    <location>
        <begin position="1"/>
        <end position="19"/>
    </location>
</feature>
<proteinExistence type="predicted"/>
<evidence type="ECO:0000256" key="1">
    <source>
        <dbReference type="SAM" id="Phobius"/>
    </source>
</evidence>
<protein>
    <submittedName>
        <fullName evidence="3">Uncharacterized protein</fullName>
    </submittedName>
</protein>
<reference evidence="3 4" key="1">
    <citation type="journal article" date="2018" name="Mol. Biol. Evol.">
        <title>Broad Genomic Sampling Reveals a Smut Pathogenic Ancestry of the Fungal Clade Ustilaginomycotina.</title>
        <authorList>
            <person name="Kijpornyongpan T."/>
            <person name="Mondo S.J."/>
            <person name="Barry K."/>
            <person name="Sandor L."/>
            <person name="Lee J."/>
            <person name="Lipzen A."/>
            <person name="Pangilinan J."/>
            <person name="LaButti K."/>
            <person name="Hainaut M."/>
            <person name="Henrissat B."/>
            <person name="Grigoriev I.V."/>
            <person name="Spatafora J.W."/>
            <person name="Aime M.C."/>
        </authorList>
    </citation>
    <scope>NUCLEOTIDE SEQUENCE [LARGE SCALE GENOMIC DNA]</scope>
    <source>
        <strain evidence="3 4">MCA 5214</strain>
    </source>
</reference>
<dbReference type="EMBL" id="KZ819671">
    <property type="protein sequence ID" value="PWN26629.1"/>
    <property type="molecule type" value="Genomic_DNA"/>
</dbReference>
<keyword evidence="1" id="KW-1133">Transmembrane helix</keyword>
<evidence type="ECO:0000313" key="4">
    <source>
        <dbReference type="Proteomes" id="UP000245884"/>
    </source>
</evidence>
<keyword evidence="2" id="KW-0732">Signal</keyword>
<keyword evidence="1" id="KW-0812">Transmembrane</keyword>
<gene>
    <name evidence="3" type="ORF">BDZ90DRAFT_44238</name>
</gene>
<sequence length="109" mass="11557">MLLFAALTALTAIAAQAFATHVTCDWAPVRSDPGSVGYKKVSRCVGPVPLLGCLALTTALLVILTMRRPDRCATPPSRVPSRAILAFRTCASTSKRQSDGCRLQCLGPQ</sequence>
<name>A0A316UMY7_9BASI</name>
<feature type="transmembrane region" description="Helical" evidence="1">
    <location>
        <begin position="48"/>
        <end position="66"/>
    </location>
</feature>
<dbReference type="RefSeq" id="XP_025361241.1">
    <property type="nucleotide sequence ID" value="XM_025509595.1"/>
</dbReference>
<keyword evidence="4" id="KW-1185">Reference proteome</keyword>
<dbReference type="Proteomes" id="UP000245884">
    <property type="component" value="Unassembled WGS sequence"/>
</dbReference>